<organism evidence="1 2">
    <name type="scientific">Arctium lappa</name>
    <name type="common">Greater burdock</name>
    <name type="synonym">Lappa major</name>
    <dbReference type="NCBI Taxonomy" id="4217"/>
    <lineage>
        <taxon>Eukaryota</taxon>
        <taxon>Viridiplantae</taxon>
        <taxon>Streptophyta</taxon>
        <taxon>Embryophyta</taxon>
        <taxon>Tracheophyta</taxon>
        <taxon>Spermatophyta</taxon>
        <taxon>Magnoliopsida</taxon>
        <taxon>eudicotyledons</taxon>
        <taxon>Gunneridae</taxon>
        <taxon>Pentapetalae</taxon>
        <taxon>asterids</taxon>
        <taxon>campanulids</taxon>
        <taxon>Asterales</taxon>
        <taxon>Asteraceae</taxon>
        <taxon>Carduoideae</taxon>
        <taxon>Cardueae</taxon>
        <taxon>Arctiinae</taxon>
        <taxon>Arctium</taxon>
    </lineage>
</organism>
<dbReference type="Proteomes" id="UP001055879">
    <property type="component" value="Linkage Group LG06"/>
</dbReference>
<gene>
    <name evidence="1" type="ORF">L6452_20113</name>
</gene>
<keyword evidence="2" id="KW-1185">Reference proteome</keyword>
<reference evidence="1 2" key="2">
    <citation type="journal article" date="2022" name="Mol. Ecol. Resour.">
        <title>The genomes of chicory, endive, great burdock and yacon provide insights into Asteraceae paleo-polyploidization history and plant inulin production.</title>
        <authorList>
            <person name="Fan W."/>
            <person name="Wang S."/>
            <person name="Wang H."/>
            <person name="Wang A."/>
            <person name="Jiang F."/>
            <person name="Liu H."/>
            <person name="Zhao H."/>
            <person name="Xu D."/>
            <person name="Zhang Y."/>
        </authorList>
    </citation>
    <scope>NUCLEOTIDE SEQUENCE [LARGE SCALE GENOMIC DNA]</scope>
    <source>
        <strain evidence="2">cv. Niubang</strain>
    </source>
</reference>
<comment type="caution">
    <text evidence="1">The sequence shown here is derived from an EMBL/GenBank/DDBJ whole genome shotgun (WGS) entry which is preliminary data.</text>
</comment>
<accession>A0ACB9BAV5</accession>
<evidence type="ECO:0000313" key="2">
    <source>
        <dbReference type="Proteomes" id="UP001055879"/>
    </source>
</evidence>
<sequence>MWGVVDSYGDPIVEPSMVIKPGERYNQESPGALPPERCSRDSPKKGTNPEVYPGRNLTWELNWEGADPGVKPGRPQPGSRPRATPPGVTQDREQPGGIGTRYNRELPGTPFESGHVWSSVCVSASAAQRSKSLWGVVDSDGDPIAELSMVIKPGERYNQESPGALPSGRCNRDSPRKGSNPGVHPGRNLTRELNREGVDRESSREGPNPGAG</sequence>
<proteinExistence type="predicted"/>
<name>A0ACB9BAV5_ARCLA</name>
<evidence type="ECO:0000313" key="1">
    <source>
        <dbReference type="EMBL" id="KAI3719218.1"/>
    </source>
</evidence>
<reference evidence="2" key="1">
    <citation type="journal article" date="2022" name="Mol. Ecol. Resour.">
        <title>The genomes of chicory, endive, great burdock and yacon provide insights into Asteraceae palaeo-polyploidization history and plant inulin production.</title>
        <authorList>
            <person name="Fan W."/>
            <person name="Wang S."/>
            <person name="Wang H."/>
            <person name="Wang A."/>
            <person name="Jiang F."/>
            <person name="Liu H."/>
            <person name="Zhao H."/>
            <person name="Xu D."/>
            <person name="Zhang Y."/>
        </authorList>
    </citation>
    <scope>NUCLEOTIDE SEQUENCE [LARGE SCALE GENOMIC DNA]</scope>
    <source>
        <strain evidence="2">cv. Niubang</strain>
    </source>
</reference>
<protein>
    <submittedName>
        <fullName evidence="1">Uncharacterized protein</fullName>
    </submittedName>
</protein>
<dbReference type="EMBL" id="CM042052">
    <property type="protein sequence ID" value="KAI3719218.1"/>
    <property type="molecule type" value="Genomic_DNA"/>
</dbReference>